<dbReference type="SUPFAM" id="SSF51569">
    <property type="entry name" value="Aldolase"/>
    <property type="match status" value="1"/>
</dbReference>
<evidence type="ECO:0000259" key="17">
    <source>
        <dbReference type="PROSITE" id="PS50991"/>
    </source>
</evidence>
<dbReference type="Gene3D" id="3.20.20.70">
    <property type="entry name" value="Aldolase class I"/>
    <property type="match status" value="1"/>
</dbReference>
<comment type="catalytic activity">
    <reaction evidence="1 15">
        <text>3-methyl-2-oxobutanoate + acetyl-CoA + H2O = (2S)-2-isopropylmalate + CoA + H(+)</text>
        <dbReference type="Rhea" id="RHEA:21524"/>
        <dbReference type="ChEBI" id="CHEBI:1178"/>
        <dbReference type="ChEBI" id="CHEBI:11851"/>
        <dbReference type="ChEBI" id="CHEBI:15377"/>
        <dbReference type="ChEBI" id="CHEBI:15378"/>
        <dbReference type="ChEBI" id="CHEBI:57287"/>
        <dbReference type="ChEBI" id="CHEBI:57288"/>
        <dbReference type="EC" id="2.3.3.13"/>
    </reaction>
</comment>
<evidence type="ECO:0000256" key="2">
    <source>
        <dbReference type="ARBA" id="ARBA00004689"/>
    </source>
</evidence>
<dbReference type="PANTHER" id="PTHR10277">
    <property type="entry name" value="HOMOCITRATE SYNTHASE-RELATED"/>
    <property type="match status" value="1"/>
</dbReference>
<dbReference type="Pfam" id="PF08502">
    <property type="entry name" value="LeuA_dimer"/>
    <property type="match status" value="1"/>
</dbReference>
<keyword evidence="7 15" id="KW-0963">Cytoplasm</keyword>
<feature type="compositionally biased region" description="Basic and acidic residues" evidence="16">
    <location>
        <begin position="506"/>
        <end position="528"/>
    </location>
</feature>
<evidence type="ECO:0000256" key="3">
    <source>
        <dbReference type="ARBA" id="ARBA00009396"/>
    </source>
</evidence>
<feature type="domain" description="Pyruvate carboxyltransferase" evidence="17">
    <location>
        <begin position="5"/>
        <end position="267"/>
    </location>
</feature>
<feature type="binding site" evidence="15">
    <location>
        <position position="204"/>
    </location>
    <ligand>
        <name>Mn(2+)</name>
        <dbReference type="ChEBI" id="CHEBI:29035"/>
    </ligand>
</feature>
<evidence type="ECO:0000256" key="7">
    <source>
        <dbReference type="ARBA" id="ARBA00022490"/>
    </source>
</evidence>
<dbReference type="PROSITE" id="PS00816">
    <property type="entry name" value="AIPM_HOMOCIT_SYNTH_2"/>
    <property type="match status" value="1"/>
</dbReference>
<evidence type="ECO:0000256" key="13">
    <source>
        <dbReference type="ARBA" id="ARBA00029993"/>
    </source>
</evidence>
<dbReference type="EC" id="2.3.3.13" evidence="4 15"/>
<dbReference type="NCBIfam" id="TIGR00973">
    <property type="entry name" value="leuA_bact"/>
    <property type="match status" value="1"/>
</dbReference>
<evidence type="ECO:0000256" key="6">
    <source>
        <dbReference type="ARBA" id="ARBA00022430"/>
    </source>
</evidence>
<dbReference type="GO" id="GO:0003985">
    <property type="term" value="F:acetyl-CoA C-acetyltransferase activity"/>
    <property type="evidence" value="ECO:0007669"/>
    <property type="project" value="UniProtKB-UniRule"/>
</dbReference>
<organism evidence="18 19">
    <name type="scientific">Morganella morganii</name>
    <name type="common">Proteus morganii</name>
    <dbReference type="NCBI Taxonomy" id="582"/>
    <lineage>
        <taxon>Bacteria</taxon>
        <taxon>Pseudomonadati</taxon>
        <taxon>Pseudomonadota</taxon>
        <taxon>Gammaproteobacteria</taxon>
        <taxon>Enterobacterales</taxon>
        <taxon>Morganellaceae</taxon>
        <taxon>Morganella</taxon>
    </lineage>
</organism>
<dbReference type="Gene3D" id="3.30.160.270">
    <property type="match status" value="1"/>
</dbReference>
<dbReference type="GO" id="GO:0005829">
    <property type="term" value="C:cytosol"/>
    <property type="evidence" value="ECO:0007669"/>
    <property type="project" value="TreeGrafter"/>
</dbReference>
<evidence type="ECO:0000313" key="18">
    <source>
        <dbReference type="EMBL" id="MCY0789358.1"/>
    </source>
</evidence>
<comment type="pathway">
    <text evidence="2 15">Amino-acid biosynthesis; L-leucine biosynthesis; L-leucine from 3-methyl-2-oxobutanoate: step 1/4.</text>
</comment>
<reference evidence="18" key="1">
    <citation type="submission" date="2022-08" db="EMBL/GenBank/DDBJ databases">
        <authorList>
            <person name="Dale J.L."/>
        </authorList>
    </citation>
    <scope>NUCLEOTIDE SEQUENCE</scope>
    <source>
        <strain evidence="18">2022EL-00758</strain>
    </source>
</reference>
<dbReference type="InterPro" id="IPR005671">
    <property type="entry name" value="LeuA_bact_synth"/>
</dbReference>
<evidence type="ECO:0000256" key="14">
    <source>
        <dbReference type="ARBA" id="ARBA00037629"/>
    </source>
</evidence>
<dbReference type="FunFam" id="1.10.238.260:FF:000001">
    <property type="entry name" value="2-isopropylmalate synthase"/>
    <property type="match status" value="1"/>
</dbReference>
<dbReference type="Gene3D" id="1.10.238.260">
    <property type="match status" value="1"/>
</dbReference>
<dbReference type="EMBL" id="JAPNMI010000003">
    <property type="protein sequence ID" value="MCY0789358.1"/>
    <property type="molecule type" value="Genomic_DNA"/>
</dbReference>
<dbReference type="Pfam" id="PF22617">
    <property type="entry name" value="HCS_D2"/>
    <property type="match status" value="1"/>
</dbReference>
<comment type="caution">
    <text evidence="18">The sequence shown here is derived from an EMBL/GenBank/DDBJ whole genome shotgun (WGS) entry which is preliminary data.</text>
</comment>
<evidence type="ECO:0000256" key="4">
    <source>
        <dbReference type="ARBA" id="ARBA00012973"/>
    </source>
</evidence>
<dbReference type="CDD" id="cd07940">
    <property type="entry name" value="DRE_TIM_IPMS"/>
    <property type="match status" value="1"/>
</dbReference>
<evidence type="ECO:0000256" key="1">
    <source>
        <dbReference type="ARBA" id="ARBA00000064"/>
    </source>
</evidence>
<accession>A0A9Q4GUK9</accession>
<gene>
    <name evidence="15 18" type="primary">leuA</name>
    <name evidence="18" type="ORF">N0392_06625</name>
</gene>
<keyword evidence="12 15" id="KW-0100">Branched-chain amino acid biosynthesis</keyword>
<protein>
    <recommendedName>
        <fullName evidence="5 15">2-isopropylmalate synthase</fullName>
        <ecNumber evidence="4 15">2.3.3.13</ecNumber>
    </recommendedName>
    <alternativeName>
        <fullName evidence="13 15">Alpha-IPM synthase</fullName>
    </alternativeName>
    <alternativeName>
        <fullName evidence="15">Alpha-isopropylmalate synthase</fullName>
    </alternativeName>
</protein>
<proteinExistence type="inferred from homology"/>
<dbReference type="RefSeq" id="WP_267785349.1">
    <property type="nucleotide sequence ID" value="NZ_JAPNMI010000003.1"/>
</dbReference>
<dbReference type="PROSITE" id="PS50991">
    <property type="entry name" value="PYR_CT"/>
    <property type="match status" value="1"/>
</dbReference>
<feature type="binding site" evidence="15">
    <location>
        <position position="14"/>
    </location>
    <ligand>
        <name>Mn(2+)</name>
        <dbReference type="ChEBI" id="CHEBI:29035"/>
    </ligand>
</feature>
<keyword evidence="6 15" id="KW-0432">Leucine biosynthesis</keyword>
<evidence type="ECO:0000256" key="16">
    <source>
        <dbReference type="SAM" id="MobiDB-lite"/>
    </source>
</evidence>
<keyword evidence="9 15" id="KW-0808">Transferase</keyword>
<dbReference type="InterPro" id="IPR050073">
    <property type="entry name" value="2-IPM_HCS-like"/>
</dbReference>
<dbReference type="InterPro" id="IPR013785">
    <property type="entry name" value="Aldolase_TIM"/>
</dbReference>
<feature type="binding site" evidence="15">
    <location>
        <position position="202"/>
    </location>
    <ligand>
        <name>Mn(2+)</name>
        <dbReference type="ChEBI" id="CHEBI:29035"/>
    </ligand>
</feature>
<evidence type="ECO:0000256" key="15">
    <source>
        <dbReference type="HAMAP-Rule" id="MF_01025"/>
    </source>
</evidence>
<dbReference type="HAMAP" id="MF_01025">
    <property type="entry name" value="LeuA_type1"/>
    <property type="match status" value="1"/>
</dbReference>
<keyword evidence="11 15" id="KW-0464">Manganese</keyword>
<evidence type="ECO:0000313" key="19">
    <source>
        <dbReference type="Proteomes" id="UP001076655"/>
    </source>
</evidence>
<dbReference type="InterPro" id="IPR000891">
    <property type="entry name" value="PYR_CT"/>
</dbReference>
<sequence>MSDNVIIFDTTLRDGEQALQASLSVKEKLQIAFQLERMGVDIIEAGFPVSSPGDFQSVQTIAREIKNSRIAALSRCVIGDIDAAAESLKVAEAFRLHMVLATSGIHVKTKLRKTFADIIDMAVGSIKHARRFTDDVEFSCEDAGRTDIDDLCRIVEAAINAGATTVNIPDTVGYTTPYQFGGIISELFNRVPNIDKTIISVHCHDDLGMSVANSITAVQAGARQIEGTINGLGERAGNCALEEVIMAIKVREKMLGVRTGINHKEIYRASQLVSQLCNTPVPPNKAVVGSNAFSHSSGIHQDGVIKNRETYEIMTPDSIGLKDNLINLTSRSGRAAVKHRMAEMGYQEDDYNLDELYADFLQLADKKGQVFDYDLEALVFMKQQHQEPEHFSLAFLNTQSGTGVKASATVRMQAGDEIISESAQGNGPVDAAYEAIRRIAGYPLTLAAYQLTAKGQGTDALGQVNIVVEYEGRKFHGMGLATDIVESSAQAMIHAVNSIWRAGQVKEEKRRIQSDNNMHNDTHNDTHNNTHNNNTETKEAV</sequence>
<name>A0A9Q4GUK9_MORMO</name>
<comment type="function">
    <text evidence="14 15">Catalyzes the condensation of the acetyl group of acetyl-CoA with 3-methyl-2-oxobutanoate (2-ketoisovalerate) to form 3-carboxy-3-hydroxy-4-methylpentanoate (2-isopropylmalate).</text>
</comment>
<comment type="cofactor">
    <cofactor evidence="15">
        <name>Mn(2+)</name>
        <dbReference type="ChEBI" id="CHEBI:29035"/>
    </cofactor>
</comment>
<dbReference type="InterPro" id="IPR002034">
    <property type="entry name" value="AIPM/Hcit_synth_CS"/>
</dbReference>
<dbReference type="FunFam" id="3.30.160.270:FF:000001">
    <property type="entry name" value="2-isopropylmalate synthase"/>
    <property type="match status" value="1"/>
</dbReference>
<dbReference type="Pfam" id="PF00682">
    <property type="entry name" value="HMGL-like"/>
    <property type="match status" value="1"/>
</dbReference>
<keyword evidence="18" id="KW-0012">Acyltransferase</keyword>
<dbReference type="NCBIfam" id="NF002084">
    <property type="entry name" value="PRK00915.1-1"/>
    <property type="match status" value="1"/>
</dbReference>
<dbReference type="InterPro" id="IPR013709">
    <property type="entry name" value="2-isopropylmalate_synth_dimer"/>
</dbReference>
<dbReference type="FunFam" id="3.20.20.70:FF:000010">
    <property type="entry name" value="2-isopropylmalate synthase"/>
    <property type="match status" value="1"/>
</dbReference>
<dbReference type="SMART" id="SM00917">
    <property type="entry name" value="LeuA_dimer"/>
    <property type="match status" value="1"/>
</dbReference>
<dbReference type="Proteomes" id="UP001076655">
    <property type="component" value="Unassembled WGS sequence"/>
</dbReference>
<keyword evidence="8 15" id="KW-0028">Amino-acid biosynthesis</keyword>
<evidence type="ECO:0000256" key="5">
    <source>
        <dbReference type="ARBA" id="ARBA00018198"/>
    </source>
</evidence>
<dbReference type="SUPFAM" id="SSF110921">
    <property type="entry name" value="2-isopropylmalate synthase LeuA, allosteric (dimerisation) domain"/>
    <property type="match status" value="1"/>
</dbReference>
<evidence type="ECO:0000256" key="10">
    <source>
        <dbReference type="ARBA" id="ARBA00022723"/>
    </source>
</evidence>
<dbReference type="InterPro" id="IPR036230">
    <property type="entry name" value="LeuA_allosteric_dom_sf"/>
</dbReference>
<dbReference type="GO" id="GO:0030145">
    <property type="term" value="F:manganese ion binding"/>
    <property type="evidence" value="ECO:0007669"/>
    <property type="project" value="UniProtKB-UniRule"/>
</dbReference>
<comment type="similarity">
    <text evidence="3 15">Belongs to the alpha-IPM synthase/homocitrate synthase family. LeuA type 1 subfamily.</text>
</comment>
<keyword evidence="10 15" id="KW-0479">Metal-binding</keyword>
<dbReference type="GO" id="GO:0009098">
    <property type="term" value="P:L-leucine biosynthetic process"/>
    <property type="evidence" value="ECO:0007669"/>
    <property type="project" value="UniProtKB-UniRule"/>
</dbReference>
<evidence type="ECO:0000256" key="8">
    <source>
        <dbReference type="ARBA" id="ARBA00022605"/>
    </source>
</evidence>
<dbReference type="InterPro" id="IPR054691">
    <property type="entry name" value="LeuA/HCS_post-cat"/>
</dbReference>
<dbReference type="NCBIfam" id="NF002086">
    <property type="entry name" value="PRK00915.1-3"/>
    <property type="match status" value="1"/>
</dbReference>
<dbReference type="PROSITE" id="PS00815">
    <property type="entry name" value="AIPM_HOMOCIT_SYNTH_1"/>
    <property type="match status" value="1"/>
</dbReference>
<evidence type="ECO:0000256" key="11">
    <source>
        <dbReference type="ARBA" id="ARBA00023211"/>
    </source>
</evidence>
<evidence type="ECO:0000256" key="9">
    <source>
        <dbReference type="ARBA" id="ARBA00022679"/>
    </source>
</evidence>
<feature type="region of interest" description="Disordered" evidence="16">
    <location>
        <begin position="506"/>
        <end position="541"/>
    </location>
</feature>
<comment type="subunit">
    <text evidence="15">Homodimer.</text>
</comment>
<feature type="binding site" evidence="15">
    <location>
        <position position="238"/>
    </location>
    <ligand>
        <name>Mn(2+)</name>
        <dbReference type="ChEBI" id="CHEBI:29035"/>
    </ligand>
</feature>
<dbReference type="GO" id="GO:0003852">
    <property type="term" value="F:2-isopropylmalate synthase activity"/>
    <property type="evidence" value="ECO:0007669"/>
    <property type="project" value="UniProtKB-UniRule"/>
</dbReference>
<dbReference type="AlphaFoldDB" id="A0A9Q4GUK9"/>
<dbReference type="PANTHER" id="PTHR10277:SF9">
    <property type="entry name" value="2-ISOPROPYLMALATE SYNTHASE 1, CHLOROPLASTIC-RELATED"/>
    <property type="match status" value="1"/>
</dbReference>
<evidence type="ECO:0000256" key="12">
    <source>
        <dbReference type="ARBA" id="ARBA00023304"/>
    </source>
</evidence>
<feature type="region of interest" description="Regulatory domain" evidence="15">
    <location>
        <begin position="392"/>
        <end position="541"/>
    </location>
</feature>